<protein>
    <recommendedName>
        <fullName evidence="4">CCHC-type domain-containing protein</fullName>
    </recommendedName>
</protein>
<accession>A0ABD0MB43</accession>
<feature type="domain" description="CCHC-type" evidence="4">
    <location>
        <begin position="498"/>
        <end position="512"/>
    </location>
</feature>
<dbReference type="GO" id="GO:0008270">
    <property type="term" value="F:zinc ion binding"/>
    <property type="evidence" value="ECO:0007669"/>
    <property type="project" value="UniProtKB-KW"/>
</dbReference>
<evidence type="ECO:0000256" key="3">
    <source>
        <dbReference type="SAM" id="MobiDB-lite"/>
    </source>
</evidence>
<feature type="compositionally biased region" description="Basic and acidic residues" evidence="3">
    <location>
        <begin position="157"/>
        <end position="179"/>
    </location>
</feature>
<dbReference type="Proteomes" id="UP001529510">
    <property type="component" value="Unassembled WGS sequence"/>
</dbReference>
<evidence type="ECO:0000313" key="6">
    <source>
        <dbReference type="Proteomes" id="UP001529510"/>
    </source>
</evidence>
<evidence type="ECO:0000313" key="5">
    <source>
        <dbReference type="EMBL" id="KAL0147119.1"/>
    </source>
</evidence>
<dbReference type="InterPro" id="IPR001878">
    <property type="entry name" value="Znf_CCHC"/>
</dbReference>
<keyword evidence="1" id="KW-0479">Metal-binding</keyword>
<name>A0ABD0MB43_CIRMR</name>
<dbReference type="PROSITE" id="PS50158">
    <property type="entry name" value="ZF_CCHC"/>
    <property type="match status" value="1"/>
</dbReference>
<keyword evidence="1" id="KW-0863">Zinc-finger</keyword>
<evidence type="ECO:0000256" key="1">
    <source>
        <dbReference type="PROSITE-ProRule" id="PRU00047"/>
    </source>
</evidence>
<feature type="region of interest" description="Disordered" evidence="3">
    <location>
        <begin position="147"/>
        <end position="179"/>
    </location>
</feature>
<dbReference type="SUPFAM" id="SSF57756">
    <property type="entry name" value="Retrovirus zinc finger-like domains"/>
    <property type="match status" value="1"/>
</dbReference>
<sequence>MKQARKILKEVEREAKEKGEVFADPPPYGASQGQFPLLKGVVEVTGEMQMEGDVELRDEKRMGPDVRPKSRQTWSENKSPYLDCYKQVQTALEELKTQYEQKPQSRKKSLEQTKRVEEEIDVEARLFEEELNRRIKETEQFVQETDKVLRSSGSLEGKGEEGVKESSVDEGRWSREGEQGRLRPLTKQLPILIKGAQGQYIPWASQDLEGLVTRLPDMHEGAGKWIRVFEEETMGKLLAVGDIKALLAKIIGGAKMEEILQASGLERAVNSHYIDGTVYDVFRPAVWQALRAEYPTRVDPKALKGEQLGETENPVTYVQRQLKRWKQETEGNPEGDPLMATLFRNAIVEAMPQTVKSKLEDVVGLNSKTHKEFCDHVSHAVELYRKNEQKLLNQEKELQRKLTQLQLEELTAKHKKKVQAAVMKEESNQMTVMPSVNASHPAVQPTLPAATPPNANQAPSPIVNVYAQQQGPPELRWRPQPRRQRGGGRMINFPPGVCCGCGQPGHYRRNCPTNPWPQAPGAGRGAGWQASVHSPVNHWGSPNQEC</sequence>
<organism evidence="5 6">
    <name type="scientific">Cirrhinus mrigala</name>
    <name type="common">Mrigala</name>
    <dbReference type="NCBI Taxonomy" id="683832"/>
    <lineage>
        <taxon>Eukaryota</taxon>
        <taxon>Metazoa</taxon>
        <taxon>Chordata</taxon>
        <taxon>Craniata</taxon>
        <taxon>Vertebrata</taxon>
        <taxon>Euteleostomi</taxon>
        <taxon>Actinopterygii</taxon>
        <taxon>Neopterygii</taxon>
        <taxon>Teleostei</taxon>
        <taxon>Ostariophysi</taxon>
        <taxon>Cypriniformes</taxon>
        <taxon>Cyprinidae</taxon>
        <taxon>Labeoninae</taxon>
        <taxon>Labeonini</taxon>
        <taxon>Cirrhinus</taxon>
    </lineage>
</organism>
<feature type="region of interest" description="Disordered" evidence="3">
    <location>
        <begin position="522"/>
        <end position="546"/>
    </location>
</feature>
<dbReference type="InterPro" id="IPR036875">
    <property type="entry name" value="Znf_CCHC_sf"/>
</dbReference>
<feature type="compositionally biased region" description="Basic and acidic residues" evidence="3">
    <location>
        <begin position="59"/>
        <end position="68"/>
    </location>
</feature>
<keyword evidence="6" id="KW-1185">Reference proteome</keyword>
<evidence type="ECO:0000256" key="2">
    <source>
        <dbReference type="SAM" id="Coils"/>
    </source>
</evidence>
<dbReference type="Gene3D" id="4.10.60.10">
    <property type="entry name" value="Zinc finger, CCHC-type"/>
    <property type="match status" value="1"/>
</dbReference>
<reference evidence="5 6" key="1">
    <citation type="submission" date="2024-05" db="EMBL/GenBank/DDBJ databases">
        <title>Genome sequencing and assembly of Indian major carp, Cirrhinus mrigala (Hamilton, 1822).</title>
        <authorList>
            <person name="Mohindra V."/>
            <person name="Chowdhury L.M."/>
            <person name="Lal K."/>
            <person name="Jena J.K."/>
        </authorList>
    </citation>
    <scope>NUCLEOTIDE SEQUENCE [LARGE SCALE GENOMIC DNA]</scope>
    <source>
        <strain evidence="5">CM1030</strain>
        <tissue evidence="5">Blood</tissue>
    </source>
</reference>
<feature type="region of interest" description="Disordered" evidence="3">
    <location>
        <begin position="59"/>
        <end position="78"/>
    </location>
</feature>
<comment type="caution">
    <text evidence="5">The sequence shown here is derived from an EMBL/GenBank/DDBJ whole genome shotgun (WGS) entry which is preliminary data.</text>
</comment>
<evidence type="ECO:0000259" key="4">
    <source>
        <dbReference type="PROSITE" id="PS50158"/>
    </source>
</evidence>
<keyword evidence="2" id="KW-0175">Coiled coil</keyword>
<dbReference type="EMBL" id="JAMKFB020000831">
    <property type="protein sequence ID" value="KAL0147119.1"/>
    <property type="molecule type" value="Genomic_DNA"/>
</dbReference>
<keyword evidence="1" id="KW-0862">Zinc</keyword>
<gene>
    <name evidence="5" type="ORF">M9458_057643</name>
</gene>
<proteinExistence type="predicted"/>
<feature type="coiled-coil region" evidence="2">
    <location>
        <begin position="381"/>
        <end position="413"/>
    </location>
</feature>
<dbReference type="AlphaFoldDB" id="A0ABD0MB43"/>